<name>A0A194V352_CYTMA</name>
<protein>
    <recommendedName>
        <fullName evidence="2">Nephrocystin 3-like N-terminal domain-containing protein</fullName>
    </recommendedName>
</protein>
<dbReference type="InterPro" id="IPR027417">
    <property type="entry name" value="P-loop_NTPase"/>
</dbReference>
<keyword evidence="4" id="KW-1185">Reference proteome</keyword>
<dbReference type="PANTHER" id="PTHR10039">
    <property type="entry name" value="AMELOGENIN"/>
    <property type="match status" value="1"/>
</dbReference>
<evidence type="ECO:0000259" key="2">
    <source>
        <dbReference type="Pfam" id="PF24883"/>
    </source>
</evidence>
<accession>A0A194V352</accession>
<dbReference type="EMBL" id="KN714712">
    <property type="protein sequence ID" value="KUI58347.1"/>
    <property type="molecule type" value="Genomic_DNA"/>
</dbReference>
<keyword evidence="1" id="KW-0677">Repeat</keyword>
<evidence type="ECO:0000256" key="1">
    <source>
        <dbReference type="ARBA" id="ARBA00022737"/>
    </source>
</evidence>
<gene>
    <name evidence="3" type="ORF">VP1G_05687</name>
</gene>
<feature type="domain" description="Nephrocystin 3-like N-terminal" evidence="2">
    <location>
        <begin position="132"/>
        <end position="310"/>
    </location>
</feature>
<dbReference type="STRING" id="694573.A0A194V352"/>
<dbReference type="AlphaFoldDB" id="A0A194V352"/>
<dbReference type="OrthoDB" id="194358at2759"/>
<dbReference type="Proteomes" id="UP000078576">
    <property type="component" value="Unassembled WGS sequence"/>
</dbReference>
<dbReference type="SUPFAM" id="SSF52540">
    <property type="entry name" value="P-loop containing nucleoside triphosphate hydrolases"/>
    <property type="match status" value="1"/>
</dbReference>
<evidence type="ECO:0000313" key="3">
    <source>
        <dbReference type="EMBL" id="KUI58347.1"/>
    </source>
</evidence>
<dbReference type="Pfam" id="PF24883">
    <property type="entry name" value="NPHP3_N"/>
    <property type="match status" value="1"/>
</dbReference>
<reference evidence="4" key="1">
    <citation type="submission" date="2014-12" db="EMBL/GenBank/DDBJ databases">
        <title>Genome Sequence of Valsa Canker Pathogens Uncovers a Specific Adaption of Colonization on Woody Bark.</title>
        <authorList>
            <person name="Yin Z."/>
            <person name="Liu H."/>
            <person name="Gao X."/>
            <person name="Li Z."/>
            <person name="Song N."/>
            <person name="Ke X."/>
            <person name="Dai Q."/>
            <person name="Wu Y."/>
            <person name="Sun Y."/>
            <person name="Xu J.-R."/>
            <person name="Kang Z.K."/>
            <person name="Wang L."/>
            <person name="Huang L."/>
        </authorList>
    </citation>
    <scope>NUCLEOTIDE SEQUENCE [LARGE SCALE GENOMIC DNA]</scope>
    <source>
        <strain evidence="4">SXYL134</strain>
    </source>
</reference>
<evidence type="ECO:0000313" key="4">
    <source>
        <dbReference type="Proteomes" id="UP000078576"/>
    </source>
</evidence>
<organism evidence="3 4">
    <name type="scientific">Cytospora mali</name>
    <name type="common">Apple Valsa canker fungus</name>
    <name type="synonym">Valsa mali</name>
    <dbReference type="NCBI Taxonomy" id="578113"/>
    <lineage>
        <taxon>Eukaryota</taxon>
        <taxon>Fungi</taxon>
        <taxon>Dikarya</taxon>
        <taxon>Ascomycota</taxon>
        <taxon>Pezizomycotina</taxon>
        <taxon>Sordariomycetes</taxon>
        <taxon>Sordariomycetidae</taxon>
        <taxon>Diaporthales</taxon>
        <taxon>Cytosporaceae</taxon>
        <taxon>Cytospora</taxon>
    </lineage>
</organism>
<sequence length="522" mass="60211">MSLLTTYAQVVDDDSSRLVDGPRIVDEMTRHISSNHMDMVRFTGINDNEYKKVVSAIDIVMGNLMSTRRANKDSGAETGFRIGQDMDSAMDLDLSVPQEKLQPEAREDLKSLLYFDEIDARLLSLKPAYRTTCRWILKKDKYIEWLTAGKLNDHHGFLWIKGKPEAGKSILMKYLTDDAGRTATANKEILVISCFFNARGEELERSTLGLSRSLLWQLLENVEETQTVLDLLSKSAQRFVHRKGWQIELLKKTLASAVEYFKRDRELRLFVDALDECSDTEVADMVSFFEELGERAVEHNTNLRICFSSRYYPTITVKKGKEIRLDEEEEHSLDIVRYINSQLKLGTFGKSKKADELRSNILEKSAGIFLWVALVIPMLNKDCSGGNVDGFKRRLNEIPPGLHELFEMIVARDEEDLDKLRLCIQWILFAIRPLKTKEYFFTLRESNETTTMSSWEHEHKQSITQEDLHQFVISSSKGFAKPTKTRSKTKEPTVQFIHESVRDYFLSKTSYGLKKLWPRDNA</sequence>
<proteinExistence type="predicted"/>
<dbReference type="InterPro" id="IPR056884">
    <property type="entry name" value="NPHP3-like_N"/>
</dbReference>
<dbReference type="Gene3D" id="3.40.50.300">
    <property type="entry name" value="P-loop containing nucleotide triphosphate hydrolases"/>
    <property type="match status" value="1"/>
</dbReference>
<dbReference type="PANTHER" id="PTHR10039:SF5">
    <property type="entry name" value="NACHT DOMAIN-CONTAINING PROTEIN"/>
    <property type="match status" value="1"/>
</dbReference>